<gene>
    <name evidence="1" type="ORF">HUV05_24445</name>
</gene>
<dbReference type="EMBL" id="JABWDJ010000639">
    <property type="protein sequence ID" value="NVB76588.1"/>
    <property type="molecule type" value="Genomic_DNA"/>
</dbReference>
<organism evidence="1 2">
    <name type="scientific">Phocaeicola vulgatus</name>
    <name type="common">Bacteroides vulgatus</name>
    <dbReference type="NCBI Taxonomy" id="821"/>
    <lineage>
        <taxon>Bacteria</taxon>
        <taxon>Pseudomonadati</taxon>
        <taxon>Bacteroidota</taxon>
        <taxon>Bacteroidia</taxon>
        <taxon>Bacteroidales</taxon>
        <taxon>Bacteroidaceae</taxon>
        <taxon>Phocaeicola</taxon>
    </lineage>
</organism>
<evidence type="ECO:0000313" key="1">
    <source>
        <dbReference type="EMBL" id="NVB76588.1"/>
    </source>
</evidence>
<dbReference type="InterPro" id="IPR014202">
    <property type="entry name" value="Spore_II_R"/>
</dbReference>
<dbReference type="RefSeq" id="WP_176350985.1">
    <property type="nucleotide sequence ID" value="NZ_JABWDJ010000639.1"/>
</dbReference>
<comment type="caution">
    <text evidence="1">The sequence shown here is derived from an EMBL/GenBank/DDBJ whole genome shotgun (WGS) entry which is preliminary data.</text>
</comment>
<sequence>MGSAAKSKLPLVFLALLSALLLTGVVSLGAQAGLADRVVRLHVLANSDSEEDQALKLRVRDQVLSQAEQLLTGTADRAEAEEVLARALPDLKETAASVIAA</sequence>
<reference evidence="1 2" key="1">
    <citation type="submission" date="2020-04" db="EMBL/GenBank/DDBJ databases">
        <authorList>
            <person name="Pieper L."/>
        </authorList>
    </citation>
    <scope>NUCLEOTIDE SEQUENCE [LARGE SCALE GENOMIC DNA]</scope>
    <source>
        <strain evidence="1 2">B33</strain>
    </source>
</reference>
<dbReference type="AlphaFoldDB" id="A0A7Y6UBZ8"/>
<name>A0A7Y6UBZ8_PHOVU</name>
<accession>A0A7Y6UBZ8</accession>
<dbReference type="Proteomes" id="UP000524321">
    <property type="component" value="Unassembled WGS sequence"/>
</dbReference>
<reference evidence="1 2" key="2">
    <citation type="submission" date="2020-07" db="EMBL/GenBank/DDBJ databases">
        <title>Bacterial metabolism rescues the inhibition of intestinal drug absorption by food and drug additives.</title>
        <authorList>
            <person name="Zou L."/>
            <person name="Spanogiannopoulos P."/>
            <person name="Chien H.-C."/>
            <person name="Pieper L.M."/>
            <person name="Cai W."/>
            <person name="Khuri N."/>
            <person name="Pottel J."/>
            <person name="Vora B."/>
            <person name="Ni Z."/>
            <person name="Tsakalozou E."/>
            <person name="Zhang W."/>
            <person name="Shoichet B.K."/>
            <person name="Giacomini K.M."/>
            <person name="Turnbaugh P.J."/>
        </authorList>
    </citation>
    <scope>NUCLEOTIDE SEQUENCE [LARGE SCALE GENOMIC DNA]</scope>
    <source>
        <strain evidence="1 2">B33</strain>
    </source>
</reference>
<evidence type="ECO:0000313" key="2">
    <source>
        <dbReference type="Proteomes" id="UP000524321"/>
    </source>
</evidence>
<feature type="non-terminal residue" evidence="1">
    <location>
        <position position="101"/>
    </location>
</feature>
<dbReference type="Pfam" id="PF09551">
    <property type="entry name" value="Spore_II_R"/>
    <property type="match status" value="1"/>
</dbReference>
<proteinExistence type="predicted"/>
<protein>
    <submittedName>
        <fullName evidence="1">Stage II sporulation protein R</fullName>
    </submittedName>
</protein>